<dbReference type="Proteomes" id="UP000799118">
    <property type="component" value="Unassembled WGS sequence"/>
</dbReference>
<keyword evidence="2" id="KW-1185">Reference proteome</keyword>
<reference evidence="1" key="1">
    <citation type="journal article" date="2019" name="Environ. Microbiol.">
        <title>Fungal ecological strategies reflected in gene transcription - a case study of two litter decomposers.</title>
        <authorList>
            <person name="Barbi F."/>
            <person name="Kohler A."/>
            <person name="Barry K."/>
            <person name="Baskaran P."/>
            <person name="Daum C."/>
            <person name="Fauchery L."/>
            <person name="Ihrmark K."/>
            <person name="Kuo A."/>
            <person name="LaButti K."/>
            <person name="Lipzen A."/>
            <person name="Morin E."/>
            <person name="Grigoriev I.V."/>
            <person name="Henrissat B."/>
            <person name="Lindahl B."/>
            <person name="Martin F."/>
        </authorList>
    </citation>
    <scope>NUCLEOTIDE SEQUENCE</scope>
    <source>
        <strain evidence="1">JB14</strain>
    </source>
</reference>
<accession>A0A6A4HH13</accession>
<name>A0A6A4HH13_9AGAR</name>
<dbReference type="EMBL" id="ML769513">
    <property type="protein sequence ID" value="KAE9396477.1"/>
    <property type="molecule type" value="Genomic_DNA"/>
</dbReference>
<proteinExistence type="predicted"/>
<gene>
    <name evidence="1" type="ORF">BT96DRAFT_996731</name>
</gene>
<dbReference type="AlphaFoldDB" id="A0A6A4HH13"/>
<evidence type="ECO:0000313" key="1">
    <source>
        <dbReference type="EMBL" id="KAE9396477.1"/>
    </source>
</evidence>
<protein>
    <submittedName>
        <fullName evidence="1">Uncharacterized protein</fullName>
    </submittedName>
</protein>
<evidence type="ECO:0000313" key="2">
    <source>
        <dbReference type="Proteomes" id="UP000799118"/>
    </source>
</evidence>
<sequence>MTTEHGQRKTILVAAQVQAAGQCFSEYASRTRSMKIGKSPRVQVNSSNGVAVSTVLQSPHPTPLCFLHYILRPIASKPSVIFYQTFLAFSSYGASETDLLSLDFGFPGIGVSLPDGGNGLGFGGGTGDDNG</sequence>
<organism evidence="1 2">
    <name type="scientific">Gymnopus androsaceus JB14</name>
    <dbReference type="NCBI Taxonomy" id="1447944"/>
    <lineage>
        <taxon>Eukaryota</taxon>
        <taxon>Fungi</taxon>
        <taxon>Dikarya</taxon>
        <taxon>Basidiomycota</taxon>
        <taxon>Agaricomycotina</taxon>
        <taxon>Agaricomycetes</taxon>
        <taxon>Agaricomycetidae</taxon>
        <taxon>Agaricales</taxon>
        <taxon>Marasmiineae</taxon>
        <taxon>Omphalotaceae</taxon>
        <taxon>Gymnopus</taxon>
    </lineage>
</organism>